<feature type="domain" description="Reverse transcriptase" evidence="1">
    <location>
        <begin position="335"/>
        <end position="450"/>
    </location>
</feature>
<keyword evidence="4" id="KW-1185">Reference proteome</keyword>
<dbReference type="Pfam" id="PF13966">
    <property type="entry name" value="zf-RVT"/>
    <property type="match status" value="1"/>
</dbReference>
<gene>
    <name evidence="3" type="ORF">PVK06_009102</name>
</gene>
<accession>A0ABR0QM23</accession>
<evidence type="ECO:0000259" key="1">
    <source>
        <dbReference type="Pfam" id="PF00078"/>
    </source>
</evidence>
<dbReference type="InterPro" id="IPR044730">
    <property type="entry name" value="RNase_H-like_dom_plant"/>
</dbReference>
<dbReference type="InterPro" id="IPR026960">
    <property type="entry name" value="RVT-Znf"/>
</dbReference>
<evidence type="ECO:0008006" key="5">
    <source>
        <dbReference type="Google" id="ProtNLM"/>
    </source>
</evidence>
<proteinExistence type="predicted"/>
<dbReference type="Pfam" id="PF00078">
    <property type="entry name" value="RVT_1"/>
    <property type="match status" value="1"/>
</dbReference>
<protein>
    <recommendedName>
        <fullName evidence="5">Reverse transcriptase domain-containing protein</fullName>
    </recommendedName>
</protein>
<feature type="domain" description="Reverse transcriptase zinc-binding" evidence="2">
    <location>
        <begin position="657"/>
        <end position="712"/>
    </location>
</feature>
<dbReference type="PANTHER" id="PTHR33116:SF86">
    <property type="entry name" value="REVERSE TRANSCRIPTASE DOMAIN-CONTAINING PROTEIN"/>
    <property type="match status" value="1"/>
</dbReference>
<dbReference type="CDD" id="cd06222">
    <property type="entry name" value="RNase_H_like"/>
    <property type="match status" value="1"/>
</dbReference>
<dbReference type="Proteomes" id="UP001358586">
    <property type="component" value="Chromosome 3"/>
</dbReference>
<evidence type="ECO:0000313" key="3">
    <source>
        <dbReference type="EMBL" id="KAK5840215.1"/>
    </source>
</evidence>
<comment type="caution">
    <text evidence="3">The sequence shown here is derived from an EMBL/GenBank/DDBJ whole genome shotgun (WGS) entry which is preliminary data.</text>
</comment>
<dbReference type="InterPro" id="IPR000477">
    <property type="entry name" value="RT_dom"/>
</dbReference>
<dbReference type="PANTHER" id="PTHR33116">
    <property type="entry name" value="REVERSE TRANSCRIPTASE ZINC-BINDING DOMAIN-CONTAINING PROTEIN-RELATED-RELATED"/>
    <property type="match status" value="1"/>
</dbReference>
<reference evidence="3 4" key="1">
    <citation type="submission" date="2023-03" db="EMBL/GenBank/DDBJ databases">
        <title>WGS of Gossypium arboreum.</title>
        <authorList>
            <person name="Yu D."/>
        </authorList>
    </citation>
    <scope>NUCLEOTIDE SEQUENCE [LARGE SCALE GENOMIC DNA]</scope>
    <source>
        <tissue evidence="3">Leaf</tissue>
    </source>
</reference>
<organism evidence="3 4">
    <name type="scientific">Gossypium arboreum</name>
    <name type="common">Tree cotton</name>
    <name type="synonym">Gossypium nanking</name>
    <dbReference type="NCBI Taxonomy" id="29729"/>
    <lineage>
        <taxon>Eukaryota</taxon>
        <taxon>Viridiplantae</taxon>
        <taxon>Streptophyta</taxon>
        <taxon>Embryophyta</taxon>
        <taxon>Tracheophyta</taxon>
        <taxon>Spermatophyta</taxon>
        <taxon>Magnoliopsida</taxon>
        <taxon>eudicotyledons</taxon>
        <taxon>Gunneridae</taxon>
        <taxon>Pentapetalae</taxon>
        <taxon>rosids</taxon>
        <taxon>malvids</taxon>
        <taxon>Malvales</taxon>
        <taxon>Malvaceae</taxon>
        <taxon>Malvoideae</taxon>
        <taxon>Gossypium</taxon>
    </lineage>
</organism>
<dbReference type="EMBL" id="JARKNE010000003">
    <property type="protein sequence ID" value="KAK5840215.1"/>
    <property type="molecule type" value="Genomic_DNA"/>
</dbReference>
<evidence type="ECO:0000259" key="2">
    <source>
        <dbReference type="Pfam" id="PF13966"/>
    </source>
</evidence>
<evidence type="ECO:0000313" key="4">
    <source>
        <dbReference type="Proteomes" id="UP001358586"/>
    </source>
</evidence>
<sequence length="799" mass="89714">MDLRPLNSHKAGTGPNGLMGQLIGASVESYATDGPSSSRPLVDYLKNKEIQAIIAVGPTRTKADHNGFEAGSTHLHSTDSGLNFKTVEGGFNIKDNISIPNSVINSCFNPVFVVHEVNVTDESSMVSKSATLMSDLVELQVTDSSGGSDQNKHTAVSFKEKGPATGATKNQSMEKLMGGWLSLFPSLKVMIQVALILVRVKDLGFIGPSFTCKEVMDQSTSRRLANLEMEVRDELESVLNHEELLWRQKASDEAAKFFKKLYGEKPSAKSTPLNIFSLFKEQDIDFLKKPVLNDEINKALFDMAPLKAPGSDGFHAHFFQSQWDLLGGAVWFIAGRNISDNVIITQEVIHSMRRRKADRNSMAIKLDLEKAYDKISWDFIDVSLGAAGILEVLRKVIMDAISSSTMQILWNGVPSNSFKPVRGIRQGCPLSPYLFVLCMEWLGHLFRSEITNGVPLLHDRVTKSTLNFVVEKVRRKLQNWEARKLSFAGRVTLAQSVLLAIPNYFMQSLLVPKEVCDEIERIVRQFIWGSLAGHPKVALVGWETICQPRAHGGLGFRHLHDQNNSFLMKISFNLVSQKDALWVRVLRSKYGWKSQLPDSIHRSNCSHLWRSLSKDGSWNVDMLRIWLNDDMIRRIVSIPPPHSAGGEDRVIWGHPDQRVCLFLWIVVKQRLFTNLERVRRGIGHSSECPQCAHDTEDIMHVLHDFSTSKEVWKLVVPLEKQDSWAQHFEPFLIGTKAASSSSEIHHHSSDDWVQLFTDGAVARDSRNASAGGVVRDQDRNWILGFTHYLGRCSLMEAEL</sequence>
<name>A0ABR0QM23_GOSAR</name>